<dbReference type="FunFam" id="3.40.630.30:FF:000001">
    <property type="entry name" value="Histone acetyltransferase"/>
    <property type="match status" value="1"/>
</dbReference>
<keyword evidence="7" id="KW-0862">Zinc</keyword>
<reference evidence="15" key="1">
    <citation type="journal article" date="2018" name="Nat. Microbiol.">
        <title>Leveraging single-cell genomics to expand the fungal tree of life.</title>
        <authorList>
            <person name="Ahrendt S.R."/>
            <person name="Quandt C.A."/>
            <person name="Ciobanu D."/>
            <person name="Clum A."/>
            <person name="Salamov A."/>
            <person name="Andreopoulos B."/>
            <person name="Cheng J.F."/>
            <person name="Woyke T."/>
            <person name="Pelin A."/>
            <person name="Henrissat B."/>
            <person name="Reynolds N.K."/>
            <person name="Benny G.L."/>
            <person name="Smith M.E."/>
            <person name="James T.Y."/>
            <person name="Grigoriev I.V."/>
        </authorList>
    </citation>
    <scope>NUCLEOTIDE SEQUENCE [LARGE SCALE GENOMIC DNA]</scope>
    <source>
        <strain evidence="15">Baker2002</strain>
    </source>
</reference>
<comment type="similarity">
    <text evidence="2 12">Belongs to the MYST (SAS/MOZ) family.</text>
</comment>
<dbReference type="GO" id="GO:1990467">
    <property type="term" value="C:NuA3a histone acetyltransferase complex"/>
    <property type="evidence" value="ECO:0007669"/>
    <property type="project" value="TreeGrafter"/>
</dbReference>
<feature type="active site" description="Proton donor/acceptor" evidence="11">
    <location>
        <position position="237"/>
    </location>
</feature>
<evidence type="ECO:0000256" key="9">
    <source>
        <dbReference type="ARBA" id="ARBA00022990"/>
    </source>
</evidence>
<evidence type="ECO:0000313" key="14">
    <source>
        <dbReference type="EMBL" id="RKP32266.1"/>
    </source>
</evidence>
<dbReference type="GO" id="GO:0003682">
    <property type="term" value="F:chromatin binding"/>
    <property type="evidence" value="ECO:0007669"/>
    <property type="project" value="TreeGrafter"/>
</dbReference>
<keyword evidence="15" id="KW-1185">Reference proteome</keyword>
<keyword evidence="6" id="KW-0863">Zinc-finger</keyword>
<dbReference type="GO" id="GO:0005634">
    <property type="term" value="C:nucleus"/>
    <property type="evidence" value="ECO:0007669"/>
    <property type="project" value="UniProtKB-SubCell"/>
</dbReference>
<keyword evidence="5" id="KW-0479">Metal-binding</keyword>
<gene>
    <name evidence="14" type="ORF">METBISCDRAFT_7306</name>
</gene>
<evidence type="ECO:0000259" key="13">
    <source>
        <dbReference type="PROSITE" id="PS51726"/>
    </source>
</evidence>
<evidence type="ECO:0000256" key="3">
    <source>
        <dbReference type="ARBA" id="ARBA00013184"/>
    </source>
</evidence>
<organism evidence="14 15">
    <name type="scientific">Metschnikowia bicuspidata</name>
    <dbReference type="NCBI Taxonomy" id="27322"/>
    <lineage>
        <taxon>Eukaryota</taxon>
        <taxon>Fungi</taxon>
        <taxon>Dikarya</taxon>
        <taxon>Ascomycota</taxon>
        <taxon>Saccharomycotina</taxon>
        <taxon>Pichiomycetes</taxon>
        <taxon>Metschnikowiaceae</taxon>
        <taxon>Metschnikowia</taxon>
    </lineage>
</organism>
<evidence type="ECO:0000313" key="15">
    <source>
        <dbReference type="Proteomes" id="UP000268321"/>
    </source>
</evidence>
<keyword evidence="10 12" id="KW-0539">Nucleus</keyword>
<keyword evidence="8" id="KW-0156">Chromatin regulator</keyword>
<name>A0A4P9ZGP1_9ASCO</name>
<feature type="domain" description="MYST-type HAT" evidence="13">
    <location>
        <begin position="53"/>
        <end position="345"/>
    </location>
</feature>
<dbReference type="Gene3D" id="1.10.10.10">
    <property type="entry name" value="Winged helix-like DNA-binding domain superfamily/Winged helix DNA-binding domain"/>
    <property type="match status" value="1"/>
</dbReference>
<dbReference type="GO" id="GO:0004402">
    <property type="term" value="F:histone acetyltransferase activity"/>
    <property type="evidence" value="ECO:0007669"/>
    <property type="project" value="InterPro"/>
</dbReference>
<dbReference type="InterPro" id="IPR016181">
    <property type="entry name" value="Acyl_CoA_acyltransferase"/>
</dbReference>
<keyword evidence="4" id="KW-0808">Transferase</keyword>
<evidence type="ECO:0000256" key="10">
    <source>
        <dbReference type="ARBA" id="ARBA00023242"/>
    </source>
</evidence>
<proteinExistence type="inferred from homology"/>
<dbReference type="InterPro" id="IPR050603">
    <property type="entry name" value="MYST_HAT"/>
</dbReference>
<evidence type="ECO:0000256" key="12">
    <source>
        <dbReference type="RuleBase" id="RU361211"/>
    </source>
</evidence>
<keyword evidence="9" id="KW-0007">Acetylation</keyword>
<dbReference type="PANTHER" id="PTHR10615">
    <property type="entry name" value="HISTONE ACETYLTRANSFERASE"/>
    <property type="match status" value="1"/>
</dbReference>
<dbReference type="InterPro" id="IPR036388">
    <property type="entry name" value="WH-like_DNA-bd_sf"/>
</dbReference>
<dbReference type="EMBL" id="ML004432">
    <property type="protein sequence ID" value="RKP32266.1"/>
    <property type="molecule type" value="Genomic_DNA"/>
</dbReference>
<evidence type="ECO:0000256" key="5">
    <source>
        <dbReference type="ARBA" id="ARBA00022723"/>
    </source>
</evidence>
<dbReference type="GO" id="GO:0006357">
    <property type="term" value="P:regulation of transcription by RNA polymerase II"/>
    <property type="evidence" value="ECO:0007669"/>
    <property type="project" value="TreeGrafter"/>
</dbReference>
<evidence type="ECO:0000256" key="8">
    <source>
        <dbReference type="ARBA" id="ARBA00022853"/>
    </source>
</evidence>
<feature type="non-terminal residue" evidence="14">
    <location>
        <position position="1"/>
    </location>
</feature>
<evidence type="ECO:0000256" key="1">
    <source>
        <dbReference type="ARBA" id="ARBA00004123"/>
    </source>
</evidence>
<dbReference type="OrthoDB" id="787137at2759"/>
<evidence type="ECO:0000256" key="4">
    <source>
        <dbReference type="ARBA" id="ARBA00022679"/>
    </source>
</evidence>
<dbReference type="GO" id="GO:0008270">
    <property type="term" value="F:zinc ion binding"/>
    <property type="evidence" value="ECO:0007669"/>
    <property type="project" value="UniProtKB-KW"/>
</dbReference>
<dbReference type="Pfam" id="PF17772">
    <property type="entry name" value="zf-MYST"/>
    <property type="match status" value="1"/>
</dbReference>
<sequence>LPYLSVLPYPDCIINDTEPTALDRHMFNKFRAAELSPRSGSSTPVPQNASLYFLRSRIEHVCILNSLLRTSYSSPFPEEFSRNKVLYMCEFCLKYMSSPKSFERHQIKACGGGRNHPPGREIYRDARSRIAFWEVDGRKNIEYCQSLCLLAKLFLNSKTLYYDVEPFLFYVLTEIDERDPSTYHFVGYFSKEKLNNSDYNVSCILTLPLYQRKGYGHLMIDFSYLLTRNEFKHGTPEKPLSDLGLVSYRNYWKIAVAHTLQRMHREVMVRADTQYFVSLEILSKITGIKPCDVVVGLEQLEALIRNKDANTYAIVVNVAKVDEVVRRWAARNYVRLRPELCVWKPLLYGPSGGINSAPNVVPPQNSAAQPVTNSIAMLSGFLKDDVTNPLSLEEEAVRDIE</sequence>
<dbReference type="InterPro" id="IPR040706">
    <property type="entry name" value="Zf-MYST"/>
</dbReference>
<dbReference type="PANTHER" id="PTHR10615:SF161">
    <property type="entry name" value="HISTONE ACETYLTRANSFERASE KAT7"/>
    <property type="match status" value="1"/>
</dbReference>
<dbReference type="EC" id="2.3.1.48" evidence="3 12"/>
<evidence type="ECO:0000256" key="11">
    <source>
        <dbReference type="PIRSR" id="PIRSR602717-51"/>
    </source>
</evidence>
<feature type="non-terminal residue" evidence="14">
    <location>
        <position position="401"/>
    </location>
</feature>
<dbReference type="PROSITE" id="PS51726">
    <property type="entry name" value="MYST_HAT"/>
    <property type="match status" value="1"/>
</dbReference>
<dbReference type="InterPro" id="IPR002717">
    <property type="entry name" value="HAT_MYST-type"/>
</dbReference>
<evidence type="ECO:0000256" key="2">
    <source>
        <dbReference type="ARBA" id="ARBA00010107"/>
    </source>
</evidence>
<dbReference type="Pfam" id="PF01853">
    <property type="entry name" value="MOZ_SAS"/>
    <property type="match status" value="1"/>
</dbReference>
<evidence type="ECO:0000256" key="7">
    <source>
        <dbReference type="ARBA" id="ARBA00022833"/>
    </source>
</evidence>
<comment type="catalytic activity">
    <reaction evidence="12">
        <text>L-lysyl-[protein] + acetyl-CoA = N(6)-acetyl-L-lysyl-[protein] + CoA + H(+)</text>
        <dbReference type="Rhea" id="RHEA:45948"/>
        <dbReference type="Rhea" id="RHEA-COMP:9752"/>
        <dbReference type="Rhea" id="RHEA-COMP:10731"/>
        <dbReference type="ChEBI" id="CHEBI:15378"/>
        <dbReference type="ChEBI" id="CHEBI:29969"/>
        <dbReference type="ChEBI" id="CHEBI:57287"/>
        <dbReference type="ChEBI" id="CHEBI:57288"/>
        <dbReference type="ChEBI" id="CHEBI:61930"/>
        <dbReference type="EC" id="2.3.1.48"/>
    </reaction>
</comment>
<protein>
    <recommendedName>
        <fullName evidence="3 12">Histone acetyltransferase</fullName>
        <ecNumber evidence="3 12">2.3.1.48</ecNumber>
    </recommendedName>
</protein>
<accession>A0A4P9ZGP1</accession>
<dbReference type="GO" id="GO:0003712">
    <property type="term" value="F:transcription coregulator activity"/>
    <property type="evidence" value="ECO:0007669"/>
    <property type="project" value="TreeGrafter"/>
</dbReference>
<dbReference type="Proteomes" id="UP000268321">
    <property type="component" value="Unassembled WGS sequence"/>
</dbReference>
<dbReference type="Gene3D" id="3.40.630.30">
    <property type="match status" value="1"/>
</dbReference>
<dbReference type="SUPFAM" id="SSF55729">
    <property type="entry name" value="Acyl-CoA N-acyltransferases (Nat)"/>
    <property type="match status" value="1"/>
</dbReference>
<evidence type="ECO:0000256" key="6">
    <source>
        <dbReference type="ARBA" id="ARBA00022771"/>
    </source>
</evidence>
<dbReference type="Gene3D" id="3.30.60.60">
    <property type="entry name" value="N-acetyl transferase-like"/>
    <property type="match status" value="1"/>
</dbReference>
<comment type="subcellular location">
    <subcellularLocation>
        <location evidence="1 12">Nucleus</location>
    </subcellularLocation>
</comment>
<dbReference type="AlphaFoldDB" id="A0A4P9ZGP1"/>